<evidence type="ECO:0000256" key="13">
    <source>
        <dbReference type="ARBA" id="ARBA00023209"/>
    </source>
</evidence>
<feature type="transmembrane region" description="Helical" evidence="16">
    <location>
        <begin position="150"/>
        <end position="173"/>
    </location>
</feature>
<evidence type="ECO:0000256" key="15">
    <source>
        <dbReference type="ARBA" id="ARBA00032361"/>
    </source>
</evidence>
<name>X1AMG1_9ZZZZ</name>
<dbReference type="PROSITE" id="PS00379">
    <property type="entry name" value="CDP_ALCOHOL_P_TRANSF"/>
    <property type="match status" value="1"/>
</dbReference>
<comment type="subcellular location">
    <subcellularLocation>
        <location evidence="3">Endomembrane system</location>
    </subcellularLocation>
    <subcellularLocation>
        <location evidence="2">Membrane</location>
        <topology evidence="2">Multi-pass membrane protein</topology>
    </subcellularLocation>
</comment>
<evidence type="ECO:0000256" key="6">
    <source>
        <dbReference type="ARBA" id="ARBA00017171"/>
    </source>
</evidence>
<evidence type="ECO:0000256" key="8">
    <source>
        <dbReference type="ARBA" id="ARBA00022679"/>
    </source>
</evidence>
<feature type="transmembrane region" description="Helical" evidence="16">
    <location>
        <begin position="185"/>
        <end position="202"/>
    </location>
</feature>
<dbReference type="NCBIfam" id="TIGR00473">
    <property type="entry name" value="pssA"/>
    <property type="match status" value="1"/>
</dbReference>
<dbReference type="GO" id="GO:0016020">
    <property type="term" value="C:membrane"/>
    <property type="evidence" value="ECO:0007669"/>
    <property type="project" value="UniProtKB-SubCell"/>
</dbReference>
<dbReference type="GO" id="GO:0003882">
    <property type="term" value="F:CDP-diacylglycerol-serine O-phosphatidyltransferase activity"/>
    <property type="evidence" value="ECO:0007669"/>
    <property type="project" value="UniProtKB-EC"/>
</dbReference>
<dbReference type="GO" id="GO:0008654">
    <property type="term" value="P:phospholipid biosynthetic process"/>
    <property type="evidence" value="ECO:0007669"/>
    <property type="project" value="UniProtKB-KW"/>
</dbReference>
<evidence type="ECO:0000256" key="2">
    <source>
        <dbReference type="ARBA" id="ARBA00004141"/>
    </source>
</evidence>
<evidence type="ECO:0000256" key="14">
    <source>
        <dbReference type="ARBA" id="ARBA00023264"/>
    </source>
</evidence>
<evidence type="ECO:0000256" key="1">
    <source>
        <dbReference type="ARBA" id="ARBA00000287"/>
    </source>
</evidence>
<sequence>MRRQRLKYIAILPSLITILNGVCGFAAIVFAGKGAKLGLGQFSYFAMSGYMILLAMIADMLDGRLARMRQSTSSFGGQLDSLCDIISFGVAPAFLMLKVLESKLADFAGLNPAIETFLQRFIWLAAAGYISCAAIRLARFNVENEEDESAHMSFVGLPTPAAAGVIVSLIILHQDTLQTFPSLNVIIYALPFLALGVAVLMVSRIRYPHIINQYLKGKKPFAYLIWVLLLLAFVILNIQYAALVLIFCGFAASSFAKWFYYKVIRN</sequence>
<keyword evidence="13" id="KW-0594">Phospholipid biosynthesis</keyword>
<dbReference type="Gene3D" id="1.20.120.1760">
    <property type="match status" value="1"/>
</dbReference>
<proteinExistence type="inferred from homology"/>
<feature type="transmembrane region" description="Helical" evidence="16">
    <location>
        <begin position="42"/>
        <end position="61"/>
    </location>
</feature>
<keyword evidence="10 16" id="KW-1133">Transmembrane helix</keyword>
<protein>
    <recommendedName>
        <fullName evidence="6">CDP-diacylglycerol--serine O-phosphatidyltransferase</fullName>
        <ecNumber evidence="5">2.7.8.8</ecNumber>
    </recommendedName>
    <alternativeName>
        <fullName evidence="15">Phosphatidylserine synthase</fullName>
    </alternativeName>
</protein>
<keyword evidence="9 16" id="KW-0812">Transmembrane</keyword>
<reference evidence="17" key="1">
    <citation type="journal article" date="2014" name="Front. Microbiol.">
        <title>High frequency of phylogenetically diverse reductive dehalogenase-homologous genes in deep subseafloor sedimentary metagenomes.</title>
        <authorList>
            <person name="Kawai M."/>
            <person name="Futagami T."/>
            <person name="Toyoda A."/>
            <person name="Takaki Y."/>
            <person name="Nishi S."/>
            <person name="Hori S."/>
            <person name="Arai W."/>
            <person name="Tsubouchi T."/>
            <person name="Morono Y."/>
            <person name="Uchiyama I."/>
            <person name="Ito T."/>
            <person name="Fujiyama A."/>
            <person name="Inagaki F."/>
            <person name="Takami H."/>
        </authorList>
    </citation>
    <scope>NUCLEOTIDE SEQUENCE</scope>
    <source>
        <strain evidence="17">Expedition CK06-06</strain>
    </source>
</reference>
<comment type="catalytic activity">
    <reaction evidence="1">
        <text>a CDP-1,2-diacyl-sn-glycerol + L-serine = a 1,2-diacyl-sn-glycero-3-phospho-L-serine + CMP + H(+)</text>
        <dbReference type="Rhea" id="RHEA:16913"/>
        <dbReference type="ChEBI" id="CHEBI:15378"/>
        <dbReference type="ChEBI" id="CHEBI:33384"/>
        <dbReference type="ChEBI" id="CHEBI:57262"/>
        <dbReference type="ChEBI" id="CHEBI:58332"/>
        <dbReference type="ChEBI" id="CHEBI:60377"/>
        <dbReference type="EC" id="2.7.8.8"/>
    </reaction>
</comment>
<keyword evidence="14" id="KW-1208">Phospholipid metabolism</keyword>
<dbReference type="Pfam" id="PF01066">
    <property type="entry name" value="CDP-OH_P_transf"/>
    <property type="match status" value="1"/>
</dbReference>
<keyword evidence="11" id="KW-0443">Lipid metabolism</keyword>
<evidence type="ECO:0000256" key="3">
    <source>
        <dbReference type="ARBA" id="ARBA00004308"/>
    </source>
</evidence>
<evidence type="ECO:0000313" key="17">
    <source>
        <dbReference type="EMBL" id="GAG61086.1"/>
    </source>
</evidence>
<feature type="non-terminal residue" evidence="17">
    <location>
        <position position="266"/>
    </location>
</feature>
<evidence type="ECO:0000256" key="16">
    <source>
        <dbReference type="SAM" id="Phobius"/>
    </source>
</evidence>
<feature type="transmembrane region" description="Helical" evidence="16">
    <location>
        <begin position="223"/>
        <end position="252"/>
    </location>
</feature>
<dbReference type="AlphaFoldDB" id="X1AMG1"/>
<dbReference type="InterPro" id="IPR048254">
    <property type="entry name" value="CDP_ALCOHOL_P_TRANSF_CS"/>
</dbReference>
<keyword evidence="8" id="KW-0808">Transferase</keyword>
<comment type="similarity">
    <text evidence="4">Belongs to the CDP-alcohol phosphatidyltransferase class-I family.</text>
</comment>
<organism evidence="17">
    <name type="scientific">marine sediment metagenome</name>
    <dbReference type="NCBI Taxonomy" id="412755"/>
    <lineage>
        <taxon>unclassified sequences</taxon>
        <taxon>metagenomes</taxon>
        <taxon>ecological metagenomes</taxon>
    </lineage>
</organism>
<dbReference type="EC" id="2.7.8.8" evidence="5"/>
<dbReference type="InterPro" id="IPR043130">
    <property type="entry name" value="CDP-OH_PTrfase_TM_dom"/>
</dbReference>
<evidence type="ECO:0000256" key="4">
    <source>
        <dbReference type="ARBA" id="ARBA00010441"/>
    </source>
</evidence>
<accession>X1AMG1</accession>
<evidence type="ECO:0000256" key="11">
    <source>
        <dbReference type="ARBA" id="ARBA00023098"/>
    </source>
</evidence>
<keyword evidence="12 16" id="KW-0472">Membrane</keyword>
<comment type="caution">
    <text evidence="17">The sequence shown here is derived from an EMBL/GenBank/DDBJ whole genome shotgun (WGS) entry which is preliminary data.</text>
</comment>
<gene>
    <name evidence="17" type="ORF">S01H4_17373</name>
</gene>
<evidence type="ECO:0000256" key="12">
    <source>
        <dbReference type="ARBA" id="ARBA00023136"/>
    </source>
</evidence>
<dbReference type="GO" id="GO:0012505">
    <property type="term" value="C:endomembrane system"/>
    <property type="evidence" value="ECO:0007669"/>
    <property type="project" value="UniProtKB-SubCell"/>
</dbReference>
<feature type="transmembrane region" description="Helical" evidence="16">
    <location>
        <begin position="120"/>
        <end position="138"/>
    </location>
</feature>
<evidence type="ECO:0000256" key="7">
    <source>
        <dbReference type="ARBA" id="ARBA00022516"/>
    </source>
</evidence>
<dbReference type="InterPro" id="IPR004533">
    <property type="entry name" value="CDP-diaglyc--ser_O-PTrfase"/>
</dbReference>
<evidence type="ECO:0000256" key="5">
    <source>
        <dbReference type="ARBA" id="ARBA00013174"/>
    </source>
</evidence>
<keyword evidence="7" id="KW-0444">Lipid biosynthesis</keyword>
<dbReference type="EMBL" id="BART01007646">
    <property type="protein sequence ID" value="GAG61086.1"/>
    <property type="molecule type" value="Genomic_DNA"/>
</dbReference>
<feature type="transmembrane region" description="Helical" evidence="16">
    <location>
        <begin position="9"/>
        <end position="30"/>
    </location>
</feature>
<evidence type="ECO:0000256" key="9">
    <source>
        <dbReference type="ARBA" id="ARBA00022692"/>
    </source>
</evidence>
<dbReference type="InterPro" id="IPR000462">
    <property type="entry name" value="CDP-OH_P_trans"/>
</dbReference>
<evidence type="ECO:0000256" key="10">
    <source>
        <dbReference type="ARBA" id="ARBA00022989"/>
    </source>
</evidence>